<keyword evidence="1" id="KW-0119">Carbohydrate metabolism</keyword>
<dbReference type="PANTHER" id="PTHR10937">
    <property type="entry name" value="GLUCOSAMINE--FRUCTOSE-6-PHOSPHATE AMINOTRANSFERASE, ISOMERIZING"/>
    <property type="match status" value="1"/>
</dbReference>
<keyword evidence="2" id="KW-0472">Membrane</keyword>
<dbReference type="EC" id="3.5.-.-" evidence="1"/>
<keyword evidence="1" id="KW-0378">Hydrolase</keyword>
<evidence type="ECO:0000259" key="3">
    <source>
        <dbReference type="PROSITE" id="PS51464"/>
    </source>
</evidence>
<dbReference type="RefSeq" id="WP_068708177.1">
    <property type="nucleotide sequence ID" value="NZ_BAAAXQ010000013.1"/>
</dbReference>
<evidence type="ECO:0000256" key="2">
    <source>
        <dbReference type="SAM" id="Phobius"/>
    </source>
</evidence>
<dbReference type="Pfam" id="PF01380">
    <property type="entry name" value="SIS"/>
    <property type="match status" value="1"/>
</dbReference>
<dbReference type="InterPro" id="IPR035490">
    <property type="entry name" value="GlmS/FrlB_SIS"/>
</dbReference>
<name>A0ABN3Y0B9_9ENTE</name>
<dbReference type="Gene3D" id="1.10.10.2240">
    <property type="match status" value="1"/>
</dbReference>
<dbReference type="Gene3D" id="3.40.50.10490">
    <property type="entry name" value="Glucose-6-phosphate isomerase like protein, domain 1"/>
    <property type="match status" value="1"/>
</dbReference>
<dbReference type="InterPro" id="IPR024713">
    <property type="entry name" value="Fructosamine_deglycase_FrlB"/>
</dbReference>
<dbReference type="InterPro" id="IPR001347">
    <property type="entry name" value="SIS_dom"/>
</dbReference>
<keyword evidence="2" id="KW-0812">Transmembrane</keyword>
<dbReference type="EMBL" id="BAAAXQ010000013">
    <property type="protein sequence ID" value="GAA3011255.1"/>
    <property type="molecule type" value="Genomic_DNA"/>
</dbReference>
<dbReference type="InterPro" id="IPR035488">
    <property type="entry name" value="FrlB_SIS"/>
</dbReference>
<gene>
    <name evidence="4" type="ORF">GCM10019998_04260</name>
</gene>
<evidence type="ECO:0000313" key="5">
    <source>
        <dbReference type="Proteomes" id="UP001501577"/>
    </source>
</evidence>
<dbReference type="PROSITE" id="PS51464">
    <property type="entry name" value="SIS"/>
    <property type="match status" value="1"/>
</dbReference>
<evidence type="ECO:0000313" key="4">
    <source>
        <dbReference type="EMBL" id="GAA3011255.1"/>
    </source>
</evidence>
<dbReference type="Proteomes" id="UP001501577">
    <property type="component" value="Unassembled WGS sequence"/>
</dbReference>
<comment type="function">
    <text evidence="1">Catalyzes the conversion of a range of fructosamine 6-phosphates to glucose 6-phosphate and a free amino acid.</text>
</comment>
<feature type="domain" description="SIS" evidence="3">
    <location>
        <begin position="6"/>
        <end position="148"/>
    </location>
</feature>
<keyword evidence="2" id="KW-1133">Transmembrane helix</keyword>
<dbReference type="InterPro" id="IPR046348">
    <property type="entry name" value="SIS_dom_sf"/>
</dbReference>
<protein>
    <recommendedName>
        <fullName evidence="1">Fructosamine deglycase</fullName>
        <ecNumber evidence="1">3.5.-.-</ecNumber>
    </recommendedName>
</protein>
<organism evidence="4 5">
    <name type="scientific">Tetragenococcus solitarius</name>
    <dbReference type="NCBI Taxonomy" id="71453"/>
    <lineage>
        <taxon>Bacteria</taxon>
        <taxon>Bacillati</taxon>
        <taxon>Bacillota</taxon>
        <taxon>Bacilli</taxon>
        <taxon>Lactobacillales</taxon>
        <taxon>Enterococcaceae</taxon>
        <taxon>Tetragenococcus</taxon>
    </lineage>
</organism>
<dbReference type="PIRSF" id="PIRSF009290">
    <property type="entry name" value="FrlB"/>
    <property type="match status" value="1"/>
</dbReference>
<dbReference type="CDD" id="cd05009">
    <property type="entry name" value="SIS_GlmS_GlmD_2"/>
    <property type="match status" value="1"/>
</dbReference>
<sequence length="322" mass="36604">MDITKAVKEILRKNQRVISSIYFVACGGSLVDMYVADYFIKAESAKTFTGLYTANEFCHVPPKALGEQSVVVLCSHGGNTKETVEAGRLAKQRGAQTVGLTYNKDAELLNVSDYSFLYDWGADSEVRNNPMAISLDLTVSLIAETENYEHYNEFRQGMDIIDTVVNNAVKQVQKRTKNFADKYQNEEMFYILGSGPSFGHAYGFSICSLMEMQWLDSTAVHSGEFFHGPLENTDQNRNYLLLLSEGRTRPLDERVKSFLQQHAKNVEYVDAKELGLDLIPSEVIEFFNPILFYSVLSEYRYALSKVREHDLEARRYMGKVSY</sequence>
<comment type="subunit">
    <text evidence="1">Homooctamer.</text>
</comment>
<dbReference type="SUPFAM" id="SSF53697">
    <property type="entry name" value="SIS domain"/>
    <property type="match status" value="1"/>
</dbReference>
<dbReference type="PANTHER" id="PTHR10937:SF14">
    <property type="entry name" value="FRUCTOSELYSINE 6-PHOSPHATE DEGLYCASE"/>
    <property type="match status" value="1"/>
</dbReference>
<dbReference type="CDD" id="cd05710">
    <property type="entry name" value="SIS_1"/>
    <property type="match status" value="1"/>
</dbReference>
<keyword evidence="5" id="KW-1185">Reference proteome</keyword>
<comment type="caution">
    <text evidence="4">The sequence shown here is derived from an EMBL/GenBank/DDBJ whole genome shotgun (WGS) entry which is preliminary data.</text>
</comment>
<accession>A0ABN3Y0B9</accession>
<dbReference type="Gene3D" id="3.40.50.12570">
    <property type="match status" value="1"/>
</dbReference>
<reference evidence="4 5" key="1">
    <citation type="journal article" date="2019" name="Int. J. Syst. Evol. Microbiol.">
        <title>The Global Catalogue of Microorganisms (GCM) 10K type strain sequencing project: providing services to taxonomists for standard genome sequencing and annotation.</title>
        <authorList>
            <consortium name="The Broad Institute Genomics Platform"/>
            <consortium name="The Broad Institute Genome Sequencing Center for Infectious Disease"/>
            <person name="Wu L."/>
            <person name="Ma J."/>
        </authorList>
    </citation>
    <scope>NUCLEOTIDE SEQUENCE [LARGE SCALE GENOMIC DNA]</scope>
    <source>
        <strain evidence="4 5">JCM 8736</strain>
    </source>
</reference>
<feature type="transmembrane region" description="Helical" evidence="2">
    <location>
        <begin position="21"/>
        <end position="40"/>
    </location>
</feature>
<evidence type="ECO:0000256" key="1">
    <source>
        <dbReference type="PIRNR" id="PIRNR009290"/>
    </source>
</evidence>
<proteinExistence type="predicted"/>